<evidence type="ECO:0000313" key="2">
    <source>
        <dbReference type="Proteomes" id="UP000658741"/>
    </source>
</evidence>
<dbReference type="RefSeq" id="WP_005668691.1">
    <property type="nucleotide sequence ID" value="NZ_AP018771.1"/>
</dbReference>
<dbReference type="KEGG" id="hix:NTHI723_01833"/>
<name>A0AAP8SCK7_HAEIF</name>
<dbReference type="GeneID" id="93219373"/>
<proteinExistence type="predicted"/>
<organism evidence="1 2">
    <name type="scientific">Haemophilus influenzae</name>
    <dbReference type="NCBI Taxonomy" id="727"/>
    <lineage>
        <taxon>Bacteria</taxon>
        <taxon>Pseudomonadati</taxon>
        <taxon>Pseudomonadota</taxon>
        <taxon>Gammaproteobacteria</taxon>
        <taxon>Pasteurellales</taxon>
        <taxon>Pasteurellaceae</taxon>
        <taxon>Haemophilus</taxon>
    </lineage>
</organism>
<evidence type="ECO:0000313" key="1">
    <source>
        <dbReference type="EMBL" id="VTX73132.1"/>
    </source>
</evidence>
<protein>
    <submittedName>
        <fullName evidence="1">Uncharacterized protein</fullName>
    </submittedName>
</protein>
<dbReference type="EMBL" id="CABFLD010000038">
    <property type="protein sequence ID" value="VTX73132.1"/>
    <property type="molecule type" value="Genomic_DNA"/>
</dbReference>
<dbReference type="AlphaFoldDB" id="A0AAP8SCK7"/>
<reference evidence="1" key="1">
    <citation type="submission" date="2019-05" db="EMBL/GenBank/DDBJ databases">
        <authorList>
            <person name="Hibberd M."/>
        </authorList>
    </citation>
    <scope>NUCLEOTIDE SEQUENCE</scope>
    <source>
        <strain evidence="1">Haemophilus_influenzae_BgEED16</strain>
    </source>
</reference>
<accession>A0AAP8SCK7</accession>
<gene>
    <name evidence="1" type="ORF">CAGEJMGA_01461</name>
</gene>
<dbReference type="Proteomes" id="UP000658741">
    <property type="component" value="Unassembled WGS sequence"/>
</dbReference>
<comment type="caution">
    <text evidence="1">The sequence shown here is derived from an EMBL/GenBank/DDBJ whole genome shotgun (WGS) entry which is preliminary data.</text>
</comment>
<sequence>MEEKQENSLSDNDKELIKQAVLESAAKNTNFPPDKLAKSICDAIYLIDSYKH</sequence>